<evidence type="ECO:0000313" key="2">
    <source>
        <dbReference type="EMBL" id="KAL0400769.1"/>
    </source>
</evidence>
<feature type="region of interest" description="Disordered" evidence="1">
    <location>
        <begin position="1"/>
        <end position="33"/>
    </location>
</feature>
<dbReference type="EMBL" id="JACGWN010000015">
    <property type="protein sequence ID" value="KAL0400769.1"/>
    <property type="molecule type" value="Genomic_DNA"/>
</dbReference>
<comment type="caution">
    <text evidence="2">The sequence shown here is derived from an EMBL/GenBank/DDBJ whole genome shotgun (WGS) entry which is preliminary data.</text>
</comment>
<name>A0AAW2T7S0_9LAMI</name>
<reference evidence="2" key="1">
    <citation type="submission" date="2020-06" db="EMBL/GenBank/DDBJ databases">
        <authorList>
            <person name="Li T."/>
            <person name="Hu X."/>
            <person name="Zhang T."/>
            <person name="Song X."/>
            <person name="Zhang H."/>
            <person name="Dai N."/>
            <person name="Sheng W."/>
            <person name="Hou X."/>
            <person name="Wei L."/>
        </authorList>
    </citation>
    <scope>NUCLEOTIDE SEQUENCE</scope>
    <source>
        <strain evidence="2">KEN1</strain>
        <tissue evidence="2">Leaf</tissue>
    </source>
</reference>
<dbReference type="PANTHER" id="PTHR45389">
    <property type="entry name" value="WD REPEAT-CONTAINING PROTEIN RUP1"/>
    <property type="match status" value="1"/>
</dbReference>
<feature type="compositionally biased region" description="Basic and acidic residues" evidence="1">
    <location>
        <begin position="23"/>
        <end position="33"/>
    </location>
</feature>
<gene>
    <name evidence="2" type="ORF">Slati_4106800</name>
</gene>
<accession>A0AAW2T7S0</accession>
<feature type="compositionally biased region" description="Polar residues" evidence="1">
    <location>
        <begin position="1"/>
        <end position="17"/>
    </location>
</feature>
<proteinExistence type="predicted"/>
<dbReference type="GO" id="GO:0010224">
    <property type="term" value="P:response to UV-B"/>
    <property type="evidence" value="ECO:0007669"/>
    <property type="project" value="TreeGrafter"/>
</dbReference>
<dbReference type="PANTHER" id="PTHR45389:SF1">
    <property type="entry name" value="WD REPEAT-CONTAINING PROTEIN RUP1"/>
    <property type="match status" value="1"/>
</dbReference>
<dbReference type="InterPro" id="IPR036322">
    <property type="entry name" value="WD40_repeat_dom_sf"/>
</dbReference>
<evidence type="ECO:0000256" key="1">
    <source>
        <dbReference type="SAM" id="MobiDB-lite"/>
    </source>
</evidence>
<protein>
    <submittedName>
        <fullName evidence="2">WD repeat-containing protein RUP2</fullName>
    </submittedName>
</protein>
<sequence>MKNFSSHSSLQNPQPSTIPEPGRGGEEKEEEKARCEWDFNLSAVISSSDPAATPSDAIGVVEFDQDDSLLATGGIARKIRIYSLEKSLESCQNVETGVKFLDHAAACEFYICTPAKLSSIKWKPGSGSRVIGSGDYDGVVMEYDLEKRVPVFERDEHGGRRVWSMDYSHWDPTIGASGSDDGTMQMWDPRCDGGSVWLWSNLTGSPAAQFAAWSSTRLADPSWPSDALTVEFTGTMCAIWKTRFSSWTGTNRPSHTQSFSTHER</sequence>
<dbReference type="SUPFAM" id="SSF50978">
    <property type="entry name" value="WD40 repeat-like"/>
    <property type="match status" value="1"/>
</dbReference>
<reference evidence="2" key="2">
    <citation type="journal article" date="2024" name="Plant">
        <title>Genomic evolution and insights into agronomic trait innovations of Sesamum species.</title>
        <authorList>
            <person name="Miao H."/>
            <person name="Wang L."/>
            <person name="Qu L."/>
            <person name="Liu H."/>
            <person name="Sun Y."/>
            <person name="Le M."/>
            <person name="Wang Q."/>
            <person name="Wei S."/>
            <person name="Zheng Y."/>
            <person name="Lin W."/>
            <person name="Duan Y."/>
            <person name="Cao H."/>
            <person name="Xiong S."/>
            <person name="Wang X."/>
            <person name="Wei L."/>
            <person name="Li C."/>
            <person name="Ma Q."/>
            <person name="Ju M."/>
            <person name="Zhao R."/>
            <person name="Li G."/>
            <person name="Mu C."/>
            <person name="Tian Q."/>
            <person name="Mei H."/>
            <person name="Zhang T."/>
            <person name="Gao T."/>
            <person name="Zhang H."/>
        </authorList>
    </citation>
    <scope>NUCLEOTIDE SEQUENCE</scope>
    <source>
        <strain evidence="2">KEN1</strain>
    </source>
</reference>
<dbReference type="AlphaFoldDB" id="A0AAW2T7S0"/>
<dbReference type="InterPro" id="IPR015943">
    <property type="entry name" value="WD40/YVTN_repeat-like_dom_sf"/>
</dbReference>
<dbReference type="Gene3D" id="2.130.10.10">
    <property type="entry name" value="YVTN repeat-like/Quinoprotein amine dehydrogenase"/>
    <property type="match status" value="1"/>
</dbReference>
<dbReference type="InterPro" id="IPR001680">
    <property type="entry name" value="WD40_rpt"/>
</dbReference>
<organism evidence="2">
    <name type="scientific">Sesamum latifolium</name>
    <dbReference type="NCBI Taxonomy" id="2727402"/>
    <lineage>
        <taxon>Eukaryota</taxon>
        <taxon>Viridiplantae</taxon>
        <taxon>Streptophyta</taxon>
        <taxon>Embryophyta</taxon>
        <taxon>Tracheophyta</taxon>
        <taxon>Spermatophyta</taxon>
        <taxon>Magnoliopsida</taxon>
        <taxon>eudicotyledons</taxon>
        <taxon>Gunneridae</taxon>
        <taxon>Pentapetalae</taxon>
        <taxon>asterids</taxon>
        <taxon>lamiids</taxon>
        <taxon>Lamiales</taxon>
        <taxon>Pedaliaceae</taxon>
        <taxon>Sesamum</taxon>
    </lineage>
</organism>
<dbReference type="SMART" id="SM00320">
    <property type="entry name" value="WD40"/>
    <property type="match status" value="3"/>
</dbReference>
<dbReference type="InterPro" id="IPR044616">
    <property type="entry name" value="RUP1/2"/>
</dbReference>
<dbReference type="Pfam" id="PF00400">
    <property type="entry name" value="WD40"/>
    <property type="match status" value="1"/>
</dbReference>